<feature type="domain" description="Adenosine deaminase" evidence="8">
    <location>
        <begin position="17"/>
        <end position="337"/>
    </location>
</feature>
<dbReference type="PANTHER" id="PTHR11409">
    <property type="entry name" value="ADENOSINE DEAMINASE"/>
    <property type="match status" value="1"/>
</dbReference>
<sequence>MAPLDAAELRRFCISLPKVELHAHLTGSISRDTLHATWATAKDKDPSLNMEDPNIALEQIWQTTSFFHMFTKYIYKLVNNEKAVRASTLDVLCAFEEDGVMHLELRTTPRAGPDMTKDRYVKTVLDAMSEFNARSKTMQTFLILSMDRRNTFEQAMEAVGLAIKYKNAGVVGIDLCGDYKVGDARILGPCFAKAKAAGLHVTIHFGETAHGYSELETLLSYGPERLGHVIYITPEVKQEIIRRKLGIEICMTTNVVGKHVKSFAEHHLKEWLEEECSIALCTDDVGVVESPSSNEFFLAGEHLCLSYERLWGIALGSIDRCFVEEDRKELLRKKLWDWKENVGSYWLASPPGSNHLQ</sequence>
<comment type="caution">
    <text evidence="9">The sequence shown here is derived from an EMBL/GenBank/DDBJ whole genome shotgun (WGS) entry which is preliminary data.</text>
</comment>
<name>A0AA38RLU6_9PEZI</name>
<proteinExistence type="inferred from homology"/>
<evidence type="ECO:0000256" key="4">
    <source>
        <dbReference type="ARBA" id="ARBA00022801"/>
    </source>
</evidence>
<dbReference type="GO" id="GO:0009117">
    <property type="term" value="P:nucleotide metabolic process"/>
    <property type="evidence" value="ECO:0007669"/>
    <property type="project" value="UniProtKB-KW"/>
</dbReference>
<dbReference type="SUPFAM" id="SSF51556">
    <property type="entry name" value="Metallo-dependent hydrolases"/>
    <property type="match status" value="1"/>
</dbReference>
<evidence type="ECO:0000256" key="1">
    <source>
        <dbReference type="ARBA" id="ARBA00001947"/>
    </source>
</evidence>
<dbReference type="GO" id="GO:0046872">
    <property type="term" value="F:metal ion binding"/>
    <property type="evidence" value="ECO:0007669"/>
    <property type="project" value="UniProtKB-KW"/>
</dbReference>
<dbReference type="GO" id="GO:0046103">
    <property type="term" value="P:inosine biosynthetic process"/>
    <property type="evidence" value="ECO:0007669"/>
    <property type="project" value="TreeGrafter"/>
</dbReference>
<dbReference type="Pfam" id="PF00962">
    <property type="entry name" value="A_deaminase"/>
    <property type="match status" value="1"/>
</dbReference>
<dbReference type="Proteomes" id="UP001174694">
    <property type="component" value="Unassembled WGS sequence"/>
</dbReference>
<gene>
    <name evidence="9" type="ORF">NKR23_g7888</name>
</gene>
<keyword evidence="10" id="KW-1185">Reference proteome</keyword>
<comment type="similarity">
    <text evidence="2">Belongs to the metallo-dependent hydrolases superfamily. Adenosine and AMP deaminases family.</text>
</comment>
<dbReference type="InterPro" id="IPR006330">
    <property type="entry name" value="Ado/ade_deaminase"/>
</dbReference>
<reference evidence="9" key="1">
    <citation type="submission" date="2022-07" db="EMBL/GenBank/DDBJ databases">
        <title>Fungi with potential for degradation of polypropylene.</title>
        <authorList>
            <person name="Gostincar C."/>
        </authorList>
    </citation>
    <scope>NUCLEOTIDE SEQUENCE</scope>
    <source>
        <strain evidence="9">EXF-13308</strain>
    </source>
</reference>
<dbReference type="InterPro" id="IPR001365">
    <property type="entry name" value="A_deaminase_dom"/>
</dbReference>
<protein>
    <submittedName>
        <fullName evidence="9">Metallo-dependent hydrolase</fullName>
    </submittedName>
</protein>
<dbReference type="InterPro" id="IPR032466">
    <property type="entry name" value="Metal_Hydrolase"/>
</dbReference>
<evidence type="ECO:0000313" key="9">
    <source>
        <dbReference type="EMBL" id="KAJ9139434.1"/>
    </source>
</evidence>
<evidence type="ECO:0000259" key="8">
    <source>
        <dbReference type="Pfam" id="PF00962"/>
    </source>
</evidence>
<evidence type="ECO:0000313" key="10">
    <source>
        <dbReference type="Proteomes" id="UP001174694"/>
    </source>
</evidence>
<dbReference type="GO" id="GO:0004000">
    <property type="term" value="F:adenosine deaminase activity"/>
    <property type="evidence" value="ECO:0007669"/>
    <property type="project" value="TreeGrafter"/>
</dbReference>
<evidence type="ECO:0000256" key="3">
    <source>
        <dbReference type="ARBA" id="ARBA00022723"/>
    </source>
</evidence>
<comment type="cofactor">
    <cofactor evidence="1">
        <name>Zn(2+)</name>
        <dbReference type="ChEBI" id="CHEBI:29105"/>
    </cofactor>
</comment>
<keyword evidence="6" id="KW-0546">Nucleotide metabolism</keyword>
<keyword evidence="5" id="KW-0862">Zinc</keyword>
<evidence type="ECO:0000256" key="2">
    <source>
        <dbReference type="ARBA" id="ARBA00006676"/>
    </source>
</evidence>
<accession>A0AA38RLU6</accession>
<dbReference type="PANTHER" id="PTHR11409:SF42">
    <property type="entry name" value="ADENOSINE DEAMINASE-LIKE PROTEIN"/>
    <property type="match status" value="1"/>
</dbReference>
<evidence type="ECO:0000256" key="6">
    <source>
        <dbReference type="ARBA" id="ARBA00023080"/>
    </source>
</evidence>
<evidence type="ECO:0000256" key="5">
    <source>
        <dbReference type="ARBA" id="ARBA00022833"/>
    </source>
</evidence>
<organism evidence="9 10">
    <name type="scientific">Pleurostoma richardsiae</name>
    <dbReference type="NCBI Taxonomy" id="41990"/>
    <lineage>
        <taxon>Eukaryota</taxon>
        <taxon>Fungi</taxon>
        <taxon>Dikarya</taxon>
        <taxon>Ascomycota</taxon>
        <taxon>Pezizomycotina</taxon>
        <taxon>Sordariomycetes</taxon>
        <taxon>Sordariomycetidae</taxon>
        <taxon>Calosphaeriales</taxon>
        <taxon>Pleurostomataceae</taxon>
        <taxon>Pleurostoma</taxon>
    </lineage>
</organism>
<dbReference type="Gene3D" id="3.20.20.140">
    <property type="entry name" value="Metal-dependent hydrolases"/>
    <property type="match status" value="1"/>
</dbReference>
<dbReference type="GO" id="GO:0006154">
    <property type="term" value="P:adenosine catabolic process"/>
    <property type="evidence" value="ECO:0007669"/>
    <property type="project" value="TreeGrafter"/>
</dbReference>
<dbReference type="EMBL" id="JANBVO010000026">
    <property type="protein sequence ID" value="KAJ9139434.1"/>
    <property type="molecule type" value="Genomic_DNA"/>
</dbReference>
<keyword evidence="4 9" id="KW-0378">Hydrolase</keyword>
<keyword evidence="3" id="KW-0479">Metal-binding</keyword>
<evidence type="ECO:0000256" key="7">
    <source>
        <dbReference type="ARBA" id="ARBA00048787"/>
    </source>
</evidence>
<dbReference type="AlphaFoldDB" id="A0AA38RLU6"/>
<comment type="catalytic activity">
    <reaction evidence="7">
        <text>N(6)-methyl-AMP + H2O + H(+) = IMP + methylamine</text>
        <dbReference type="Rhea" id="RHEA:16001"/>
        <dbReference type="ChEBI" id="CHEBI:15377"/>
        <dbReference type="ChEBI" id="CHEBI:15378"/>
        <dbReference type="ChEBI" id="CHEBI:58053"/>
        <dbReference type="ChEBI" id="CHEBI:59338"/>
        <dbReference type="ChEBI" id="CHEBI:144842"/>
    </reaction>
    <physiologicalReaction direction="left-to-right" evidence="7">
        <dbReference type="Rhea" id="RHEA:16002"/>
    </physiologicalReaction>
</comment>